<gene>
    <name evidence="1" type="ORF">VNO77_41896</name>
</gene>
<protein>
    <submittedName>
        <fullName evidence="1">Uncharacterized protein</fullName>
    </submittedName>
</protein>
<name>A0AAN9K1D6_CANGL</name>
<sequence length="72" mass="7892">MQTLAQKDSKELWSHKGGHAYLEQGLEETLNMVGNACKMVGPAFGDAALYVHIQIINILIDFGHTLHQSSLA</sequence>
<evidence type="ECO:0000313" key="1">
    <source>
        <dbReference type="EMBL" id="KAK7308294.1"/>
    </source>
</evidence>
<dbReference type="AlphaFoldDB" id="A0AAN9K1D6"/>
<keyword evidence="2" id="KW-1185">Reference proteome</keyword>
<evidence type="ECO:0000313" key="2">
    <source>
        <dbReference type="Proteomes" id="UP001367508"/>
    </source>
</evidence>
<dbReference type="Proteomes" id="UP001367508">
    <property type="component" value="Unassembled WGS sequence"/>
</dbReference>
<reference evidence="1 2" key="1">
    <citation type="submission" date="2024-01" db="EMBL/GenBank/DDBJ databases">
        <title>The genomes of 5 underutilized Papilionoideae crops provide insights into root nodulation and disease resistanc.</title>
        <authorList>
            <person name="Jiang F."/>
        </authorList>
    </citation>
    <scope>NUCLEOTIDE SEQUENCE [LARGE SCALE GENOMIC DNA]</scope>
    <source>
        <strain evidence="1">LVBAO_FW01</strain>
        <tissue evidence="1">Leaves</tissue>
    </source>
</reference>
<dbReference type="EMBL" id="JAYMYQ010000010">
    <property type="protein sequence ID" value="KAK7308294.1"/>
    <property type="molecule type" value="Genomic_DNA"/>
</dbReference>
<accession>A0AAN9K1D6</accession>
<organism evidence="1 2">
    <name type="scientific">Canavalia gladiata</name>
    <name type="common">Sword bean</name>
    <name type="synonym">Dolichos gladiatus</name>
    <dbReference type="NCBI Taxonomy" id="3824"/>
    <lineage>
        <taxon>Eukaryota</taxon>
        <taxon>Viridiplantae</taxon>
        <taxon>Streptophyta</taxon>
        <taxon>Embryophyta</taxon>
        <taxon>Tracheophyta</taxon>
        <taxon>Spermatophyta</taxon>
        <taxon>Magnoliopsida</taxon>
        <taxon>eudicotyledons</taxon>
        <taxon>Gunneridae</taxon>
        <taxon>Pentapetalae</taxon>
        <taxon>rosids</taxon>
        <taxon>fabids</taxon>
        <taxon>Fabales</taxon>
        <taxon>Fabaceae</taxon>
        <taxon>Papilionoideae</taxon>
        <taxon>50 kb inversion clade</taxon>
        <taxon>NPAAA clade</taxon>
        <taxon>indigoferoid/millettioid clade</taxon>
        <taxon>Phaseoleae</taxon>
        <taxon>Canavalia</taxon>
    </lineage>
</organism>
<proteinExistence type="predicted"/>
<comment type="caution">
    <text evidence="1">The sequence shown here is derived from an EMBL/GenBank/DDBJ whole genome shotgun (WGS) entry which is preliminary data.</text>
</comment>